<proteinExistence type="predicted"/>
<organism evidence="2">
    <name type="scientific">Candidatus Nitrotoga fabula</name>
    <dbReference type="NCBI Taxonomy" id="2182327"/>
    <lineage>
        <taxon>Bacteria</taxon>
        <taxon>Pseudomonadati</taxon>
        <taxon>Pseudomonadota</taxon>
        <taxon>Betaproteobacteria</taxon>
        <taxon>Nitrosomonadales</taxon>
        <taxon>Gallionellaceae</taxon>
        <taxon>Candidatus Nitrotoga</taxon>
    </lineage>
</organism>
<accession>A0A2X0SKI1</accession>
<sequence>MKKSTVLLASLLFAVNMASAAPKKNAAAPVVEADEPADAVPEKLPRGYITSGVLIWSPVSDAAVTLAEAKKTCESSTALGKKWRLPTKDELVEFHVDYRHTLEKLRAEGWTLSEVWSSTPGTTVGIQFVMNLDRGLVTYADETNGLSNVTCVS</sequence>
<feature type="chain" id="PRO_5015867706" description="DUF1566 domain-containing protein" evidence="1">
    <location>
        <begin position="21"/>
        <end position="153"/>
    </location>
</feature>
<evidence type="ECO:0000256" key="1">
    <source>
        <dbReference type="SAM" id="SignalP"/>
    </source>
</evidence>
<keyword evidence="1" id="KW-0732">Signal</keyword>
<dbReference type="AlphaFoldDB" id="A0A2X0SKI1"/>
<name>A0A2X0SKI1_9PROT</name>
<protein>
    <recommendedName>
        <fullName evidence="3">DUF1566 domain-containing protein</fullName>
    </recommendedName>
</protein>
<gene>
    <name evidence="2" type="ORF">NITFAB_1035</name>
</gene>
<dbReference type="EMBL" id="LS423452">
    <property type="protein sequence ID" value="SPS05445.1"/>
    <property type="molecule type" value="Genomic_DNA"/>
</dbReference>
<evidence type="ECO:0000313" key="2">
    <source>
        <dbReference type="EMBL" id="SPS05445.1"/>
    </source>
</evidence>
<evidence type="ECO:0008006" key="3">
    <source>
        <dbReference type="Google" id="ProtNLM"/>
    </source>
</evidence>
<feature type="signal peptide" evidence="1">
    <location>
        <begin position="1"/>
        <end position="20"/>
    </location>
</feature>
<reference evidence="2" key="1">
    <citation type="submission" date="2018-05" db="EMBL/GenBank/DDBJ databases">
        <authorList>
            <person name="Lanie J.A."/>
            <person name="Ng W.-L."/>
            <person name="Kazmierczak K.M."/>
            <person name="Andrzejewski T.M."/>
            <person name="Davidsen T.M."/>
            <person name="Wayne K.J."/>
            <person name="Tettelin H."/>
            <person name="Glass J.I."/>
            <person name="Rusch D."/>
            <person name="Podicherti R."/>
            <person name="Tsui H.-C.T."/>
            <person name="Winkler M.E."/>
        </authorList>
    </citation>
    <scope>NUCLEOTIDE SEQUENCE</scope>
    <source>
        <strain evidence="2">KNB</strain>
    </source>
</reference>